<dbReference type="InterPro" id="IPR031656">
    <property type="entry name" value="DAO_C"/>
</dbReference>
<dbReference type="Gene3D" id="6.10.250.1890">
    <property type="match status" value="1"/>
</dbReference>
<sequence length="529" mass="59347">MYVSQLRTNGALRNHGWGLLGLAEQIYDIFVIGGGINGCGIARDAVGRGFSVFLAEMNDLASGTSSGSTKLIHGGLRYLEYYEFRLVRESLMEREVLWANAPHIIWPMRFVLPHHAGLRPAWLLRLGLFLYDHIGGRKKLPATRTLDMTRDPAAKPLKSLYTRAFEYSDCWVNDARFVALNARDAADRGAVVRTRTRVVSARRDAETWTLTLKDGLTGETEEVRARLVVNAAGPWVDEVLTGVVGANDAHNVRLVQGSHIVVRKKFDDPRAYFFQNTDGRIIFAIPYEQDFTLIGTTDQDYHGNPAEVKISDAEIDYLCAAASEYFVEPVKREHVVWTYSGVRPLYDDGASKAQEATRDYVLKADAVEGKAPLLNIFGGKITTYRRLSEHMLEKIEAFLGKRGQPWTAAGKLPGGDFAATTFDAELQKLKTEYPFLDAAHARRLFRLYGTKARTLLGQATSIEDLGKNFGSDLYEAEVRYQIAHEWAVTAQDVLWRRTKKGLHLTADEAAALDRFMEDAVDRRRRLAAE</sequence>
<comment type="caution">
    <text evidence="9">The sequence shown here is derived from an EMBL/GenBank/DDBJ whole genome shotgun (WGS) entry which is preliminary data.</text>
</comment>
<comment type="catalytic activity">
    <reaction evidence="6">
        <text>a quinone + sn-glycerol 3-phosphate = dihydroxyacetone phosphate + a quinol</text>
        <dbReference type="Rhea" id="RHEA:18977"/>
        <dbReference type="ChEBI" id="CHEBI:24646"/>
        <dbReference type="ChEBI" id="CHEBI:57597"/>
        <dbReference type="ChEBI" id="CHEBI:57642"/>
        <dbReference type="ChEBI" id="CHEBI:132124"/>
        <dbReference type="EC" id="1.1.5.3"/>
    </reaction>
</comment>
<reference evidence="9 10" key="1">
    <citation type="submission" date="2020-05" db="EMBL/GenBank/DDBJ databases">
        <authorList>
            <person name="Kim M.K."/>
        </authorList>
    </citation>
    <scope>NUCLEOTIDE SEQUENCE [LARGE SCALE GENOMIC DNA]</scope>
    <source>
        <strain evidence="9 10">BT25</strain>
    </source>
</reference>
<feature type="domain" description="Alpha-glycerophosphate oxidase C-terminal" evidence="8">
    <location>
        <begin position="407"/>
        <end position="514"/>
    </location>
</feature>
<dbReference type="Proteomes" id="UP000550508">
    <property type="component" value="Unassembled WGS sequence"/>
</dbReference>
<accession>A0A849VMT6</accession>
<evidence type="ECO:0000256" key="5">
    <source>
        <dbReference type="ARBA" id="ARBA00023002"/>
    </source>
</evidence>
<dbReference type="PRINTS" id="PR01001">
    <property type="entry name" value="FADG3PDH"/>
</dbReference>
<evidence type="ECO:0000256" key="2">
    <source>
        <dbReference type="ARBA" id="ARBA00007330"/>
    </source>
</evidence>
<dbReference type="SUPFAM" id="SSF51905">
    <property type="entry name" value="FAD/NAD(P)-binding domain"/>
    <property type="match status" value="1"/>
</dbReference>
<dbReference type="PANTHER" id="PTHR11985:SF15">
    <property type="entry name" value="GLYCEROL-3-PHOSPHATE DEHYDROGENASE, MITOCHONDRIAL"/>
    <property type="match status" value="1"/>
</dbReference>
<dbReference type="GO" id="GO:0009331">
    <property type="term" value="C:glycerol-3-phosphate dehydrogenase (FAD) complex"/>
    <property type="evidence" value="ECO:0007669"/>
    <property type="project" value="UniProtKB-UniRule"/>
</dbReference>
<evidence type="ECO:0000256" key="1">
    <source>
        <dbReference type="ARBA" id="ARBA00001974"/>
    </source>
</evidence>
<evidence type="ECO:0000259" key="8">
    <source>
        <dbReference type="Pfam" id="PF16901"/>
    </source>
</evidence>
<dbReference type="EMBL" id="JABUMX010000001">
    <property type="protein sequence ID" value="NTS31141.1"/>
    <property type="molecule type" value="Genomic_DNA"/>
</dbReference>
<dbReference type="RefSeq" id="WP_113281104.1">
    <property type="nucleotide sequence ID" value="NZ_JABUMX010000001.1"/>
</dbReference>
<feature type="domain" description="FAD dependent oxidoreductase" evidence="7">
    <location>
        <begin position="28"/>
        <end position="384"/>
    </location>
</feature>
<keyword evidence="5 6" id="KW-0560">Oxidoreductase</keyword>
<evidence type="ECO:0000313" key="10">
    <source>
        <dbReference type="Proteomes" id="UP000550508"/>
    </source>
</evidence>
<comment type="similarity">
    <text evidence="2 6">Belongs to the FAD-dependent glycerol-3-phosphate dehydrogenase family.</text>
</comment>
<dbReference type="PANTHER" id="PTHR11985">
    <property type="entry name" value="GLYCEROL-3-PHOSPHATE DEHYDROGENASE"/>
    <property type="match status" value="1"/>
</dbReference>
<keyword evidence="10" id="KW-1185">Reference proteome</keyword>
<proteinExistence type="inferred from homology"/>
<evidence type="ECO:0000313" key="9">
    <source>
        <dbReference type="EMBL" id="NTS31141.1"/>
    </source>
</evidence>
<keyword evidence="3 6" id="KW-0285">Flavoprotein</keyword>
<gene>
    <name evidence="9" type="primary">glpD</name>
    <name evidence="9" type="ORF">HQ945_07725</name>
</gene>
<keyword evidence="4" id="KW-0274">FAD</keyword>
<dbReference type="AlphaFoldDB" id="A0A849VMT6"/>
<dbReference type="Pfam" id="PF16901">
    <property type="entry name" value="DAO_C"/>
    <property type="match status" value="1"/>
</dbReference>
<organism evidence="9 10">
    <name type="scientific">Phyllobacterium pellucidum</name>
    <dbReference type="NCBI Taxonomy" id="2740464"/>
    <lineage>
        <taxon>Bacteria</taxon>
        <taxon>Pseudomonadati</taxon>
        <taxon>Pseudomonadota</taxon>
        <taxon>Alphaproteobacteria</taxon>
        <taxon>Hyphomicrobiales</taxon>
        <taxon>Phyllobacteriaceae</taxon>
        <taxon>Phyllobacterium</taxon>
    </lineage>
</organism>
<evidence type="ECO:0000256" key="6">
    <source>
        <dbReference type="RuleBase" id="RU361217"/>
    </source>
</evidence>
<dbReference type="GO" id="GO:0046168">
    <property type="term" value="P:glycerol-3-phosphate catabolic process"/>
    <property type="evidence" value="ECO:0007669"/>
    <property type="project" value="TreeGrafter"/>
</dbReference>
<evidence type="ECO:0000256" key="4">
    <source>
        <dbReference type="ARBA" id="ARBA00022827"/>
    </source>
</evidence>
<protein>
    <recommendedName>
        <fullName evidence="6">Glycerol-3-phosphate dehydrogenase</fullName>
        <ecNumber evidence="6">1.1.5.3</ecNumber>
    </recommendedName>
</protein>
<dbReference type="Gene3D" id="1.10.8.870">
    <property type="entry name" value="Alpha-glycerophosphate oxidase, cap domain"/>
    <property type="match status" value="1"/>
</dbReference>
<comment type="cofactor">
    <cofactor evidence="1 6">
        <name>FAD</name>
        <dbReference type="ChEBI" id="CHEBI:57692"/>
    </cofactor>
</comment>
<dbReference type="InterPro" id="IPR000447">
    <property type="entry name" value="G3P_DH_FAD-dep"/>
</dbReference>
<dbReference type="GO" id="GO:0004368">
    <property type="term" value="F:glycerol-3-phosphate dehydrogenase (quinone) activity"/>
    <property type="evidence" value="ECO:0007669"/>
    <property type="project" value="UniProtKB-EC"/>
</dbReference>
<evidence type="ECO:0000259" key="7">
    <source>
        <dbReference type="Pfam" id="PF01266"/>
    </source>
</evidence>
<dbReference type="InterPro" id="IPR036188">
    <property type="entry name" value="FAD/NAD-bd_sf"/>
</dbReference>
<dbReference type="NCBIfam" id="NF008899">
    <property type="entry name" value="PRK12266.1"/>
    <property type="match status" value="1"/>
</dbReference>
<evidence type="ECO:0000256" key="3">
    <source>
        <dbReference type="ARBA" id="ARBA00022630"/>
    </source>
</evidence>
<dbReference type="InterPro" id="IPR038299">
    <property type="entry name" value="DAO_C_sf"/>
</dbReference>
<dbReference type="Pfam" id="PF01266">
    <property type="entry name" value="DAO"/>
    <property type="match status" value="1"/>
</dbReference>
<dbReference type="EC" id="1.1.5.3" evidence="6"/>
<dbReference type="Gene3D" id="3.30.9.10">
    <property type="entry name" value="D-Amino Acid Oxidase, subunit A, domain 2"/>
    <property type="match status" value="1"/>
</dbReference>
<dbReference type="Gene3D" id="3.50.50.60">
    <property type="entry name" value="FAD/NAD(P)-binding domain"/>
    <property type="match status" value="1"/>
</dbReference>
<dbReference type="PROSITE" id="PS00977">
    <property type="entry name" value="FAD_G3PDH_1"/>
    <property type="match status" value="1"/>
</dbReference>
<dbReference type="InterPro" id="IPR006076">
    <property type="entry name" value="FAD-dep_OxRdtase"/>
</dbReference>
<dbReference type="NCBIfam" id="NF009906">
    <property type="entry name" value="PRK13369.1"/>
    <property type="match status" value="1"/>
</dbReference>
<name>A0A849VMT6_9HYPH</name>